<feature type="compositionally biased region" description="Polar residues" evidence="1">
    <location>
        <begin position="446"/>
        <end position="475"/>
    </location>
</feature>
<dbReference type="AlphaFoldDB" id="A0A0R3PZK0"/>
<dbReference type="PANTHER" id="PTHR21020:SF0">
    <property type="entry name" value="ZINC FINGER PROTEIN 800"/>
    <property type="match status" value="1"/>
</dbReference>
<dbReference type="STRING" id="334426.A0A0R3PZK0"/>
<name>A0A0R3PZK0_ANGCS</name>
<dbReference type="Proteomes" id="UP000267027">
    <property type="component" value="Unassembled WGS sequence"/>
</dbReference>
<reference evidence="2 3" key="2">
    <citation type="submission" date="2018-11" db="EMBL/GenBank/DDBJ databases">
        <authorList>
            <consortium name="Pathogen Informatics"/>
        </authorList>
    </citation>
    <scope>NUCLEOTIDE SEQUENCE [LARGE SCALE GENOMIC DNA]</scope>
    <source>
        <strain evidence="2 3">Costa Rica</strain>
    </source>
</reference>
<dbReference type="InterPro" id="IPR039149">
    <property type="entry name" value="ZNF800"/>
</dbReference>
<dbReference type="EMBL" id="UYYA01004858">
    <property type="protein sequence ID" value="VDM63581.1"/>
    <property type="molecule type" value="Genomic_DNA"/>
</dbReference>
<dbReference type="PANTHER" id="PTHR21020">
    <property type="entry name" value="ZINC FINGER PROTEIN 800"/>
    <property type="match status" value="1"/>
</dbReference>
<keyword evidence="3" id="KW-1185">Reference proteome</keyword>
<organism evidence="4">
    <name type="scientific">Angiostrongylus costaricensis</name>
    <name type="common">Nematode worm</name>
    <dbReference type="NCBI Taxonomy" id="334426"/>
    <lineage>
        <taxon>Eukaryota</taxon>
        <taxon>Metazoa</taxon>
        <taxon>Ecdysozoa</taxon>
        <taxon>Nematoda</taxon>
        <taxon>Chromadorea</taxon>
        <taxon>Rhabditida</taxon>
        <taxon>Rhabditina</taxon>
        <taxon>Rhabditomorpha</taxon>
        <taxon>Strongyloidea</taxon>
        <taxon>Metastrongylidae</taxon>
        <taxon>Angiostrongylus</taxon>
    </lineage>
</organism>
<evidence type="ECO:0000313" key="2">
    <source>
        <dbReference type="EMBL" id="VDM63581.1"/>
    </source>
</evidence>
<dbReference type="OMA" id="GKYQTMM"/>
<evidence type="ECO:0000313" key="4">
    <source>
        <dbReference type="WBParaSite" id="ACOC_0001199501-mRNA-1"/>
    </source>
</evidence>
<reference evidence="4" key="1">
    <citation type="submission" date="2016-04" db="UniProtKB">
        <authorList>
            <consortium name="WormBaseParasite"/>
        </authorList>
    </citation>
    <scope>IDENTIFICATION</scope>
</reference>
<evidence type="ECO:0000313" key="3">
    <source>
        <dbReference type="Proteomes" id="UP000267027"/>
    </source>
</evidence>
<feature type="region of interest" description="Disordered" evidence="1">
    <location>
        <begin position="439"/>
        <end position="478"/>
    </location>
</feature>
<evidence type="ECO:0000256" key="1">
    <source>
        <dbReference type="SAM" id="MobiDB-lite"/>
    </source>
</evidence>
<sequence length="650" mass="73257">MSESALFSWRSKGKTAEKSAMALKMHTVDVTVWLICIPELVAYLSSCTEEDRQLFERECSILLECRACKSIFRSFMNFCSHKRTFCRAEAHEILDTNAGNSGDCDISPKKVAGLRRTNLTKHVSRKADVSEIPVCAGDIHFPPSENIAEKLPPDRVLLLQPQAYPSRYRGMSLRMRLKGDNTRVISKEEVECVERLLTYFHDDVEPALGRCLYSSCSDISPFGSVWALAYHMWGYFCSHLNRKHKQIKLDHLSQRRKEADEVINKKRAKKVRMIPRSTNGVIRCRSLSPEPDRVVGDQQKVDKQEVDNLNVSVQGEDSDEKLDVNVNPISTDSVECCNIRTSNGGTSSGEHIHRQLKCRRVRHSQIRSEGDDQQQSMTNSRVFFTLISFIVRQMLVKTRDCSESICALQETSSSAAMACENSILKDVTEYRRDGTNETSILPVFNQGDSISSNSPNVPTHTRRSTPNSMDLSGTPSRRRKQNLNALSDDAEDSVTIVSKNGRPGKVNDLAMVPVYLSGAQKHLFFSSLKQLDPNEPDGKHVCSQCNEVVPNLKIFFTLKEGRRHMVTHIRVMRLRCSLCGAGSFFCTDLRVHLMEGYCEKLHRAPEGVVNSNRNPCMTKEQADSLSELVDPVNPGRVMYTSGKVRSLKIL</sequence>
<dbReference type="OrthoDB" id="10066279at2759"/>
<dbReference type="WBParaSite" id="ACOC_0001199501-mRNA-1">
    <property type="protein sequence ID" value="ACOC_0001199501-mRNA-1"/>
    <property type="gene ID" value="ACOC_0001199501"/>
</dbReference>
<proteinExistence type="predicted"/>
<protein>
    <submittedName>
        <fullName evidence="4">C2H2-type domain-containing protein</fullName>
    </submittedName>
</protein>
<gene>
    <name evidence="2" type="ORF">ACOC_LOCUS11996</name>
</gene>
<accession>A0A0R3PZK0</accession>